<proteinExistence type="inferred from homology"/>
<evidence type="ECO:0000256" key="8">
    <source>
        <dbReference type="SAM" id="MobiDB-lite"/>
    </source>
</evidence>
<evidence type="ECO:0000256" key="3">
    <source>
        <dbReference type="ARBA" id="ARBA00022475"/>
    </source>
</evidence>
<dbReference type="Pfam" id="PF09335">
    <property type="entry name" value="VTT_dom"/>
    <property type="match status" value="1"/>
</dbReference>
<dbReference type="OrthoDB" id="9801622at2"/>
<keyword evidence="4 7" id="KW-0812">Transmembrane</keyword>
<feature type="transmembrane region" description="Helical" evidence="7">
    <location>
        <begin position="72"/>
        <end position="92"/>
    </location>
</feature>
<evidence type="ECO:0000313" key="11">
    <source>
        <dbReference type="Proteomes" id="UP000225379"/>
    </source>
</evidence>
<dbReference type="GO" id="GO:0005886">
    <property type="term" value="C:plasma membrane"/>
    <property type="evidence" value="ECO:0007669"/>
    <property type="project" value="UniProtKB-SubCell"/>
</dbReference>
<dbReference type="PANTHER" id="PTHR30353:SF15">
    <property type="entry name" value="INNER MEMBRANE PROTEIN YABI"/>
    <property type="match status" value="1"/>
</dbReference>
<dbReference type="RefSeq" id="WP_098735639.1">
    <property type="nucleotide sequence ID" value="NZ_PDKW01000039.1"/>
</dbReference>
<evidence type="ECO:0000256" key="5">
    <source>
        <dbReference type="ARBA" id="ARBA00022989"/>
    </source>
</evidence>
<evidence type="ECO:0000256" key="7">
    <source>
        <dbReference type="RuleBase" id="RU367016"/>
    </source>
</evidence>
<comment type="subcellular location">
    <subcellularLocation>
        <location evidence="1 7">Cell membrane</location>
        <topology evidence="1 7">Multi-pass membrane protein</topology>
    </subcellularLocation>
</comment>
<keyword evidence="3 7" id="KW-1003">Cell membrane</keyword>
<protein>
    <recommendedName>
        <fullName evidence="9">VTT domain-containing protein</fullName>
    </recommendedName>
</protein>
<evidence type="ECO:0000256" key="2">
    <source>
        <dbReference type="ARBA" id="ARBA00010792"/>
    </source>
</evidence>
<dbReference type="AlphaFoldDB" id="A0A2B8BK99"/>
<keyword evidence="5 7" id="KW-1133">Transmembrane helix</keyword>
<evidence type="ECO:0000256" key="1">
    <source>
        <dbReference type="ARBA" id="ARBA00004651"/>
    </source>
</evidence>
<evidence type="ECO:0000256" key="4">
    <source>
        <dbReference type="ARBA" id="ARBA00022692"/>
    </source>
</evidence>
<keyword evidence="6 7" id="KW-0472">Membrane</keyword>
<feature type="transmembrane region" description="Helical" evidence="7">
    <location>
        <begin position="33"/>
        <end position="66"/>
    </location>
</feature>
<dbReference type="InterPro" id="IPR032816">
    <property type="entry name" value="VTT_dom"/>
</dbReference>
<sequence>MLTGLPDFAALDFTAYGTALAGFIETHADWAEIIIFLMAFAEGLTLVGLLIPGVVMLTASGALVAAGVLDFWSVYLAIAGGAILGDATSYWLGRRYGERMFRLWPLSRHPELRGRGEAFFLRHGSKSVFLARFIGPLRAVVPTTAGMMAMPHRKFQAFNVLSAVIWAPLLMSPGHLAWTGYDRSGVGDRPAPAAEGGMGQGAAKSCAPAPPVEGSPAGTGC</sequence>
<dbReference type="PANTHER" id="PTHR30353">
    <property type="entry name" value="INNER MEMBRANE PROTEIN DEDA-RELATED"/>
    <property type="match status" value="1"/>
</dbReference>
<evidence type="ECO:0000259" key="9">
    <source>
        <dbReference type="Pfam" id="PF09335"/>
    </source>
</evidence>
<gene>
    <name evidence="10" type="ORF">CRT60_06545</name>
</gene>
<dbReference type="InterPro" id="IPR032818">
    <property type="entry name" value="DedA-like"/>
</dbReference>
<name>A0A2B8BK99_9PROT</name>
<reference evidence="11" key="1">
    <citation type="submission" date="2017-10" db="EMBL/GenBank/DDBJ databases">
        <authorList>
            <person name="Kravchenko I.K."/>
            <person name="Grouzdev D.S."/>
        </authorList>
    </citation>
    <scope>NUCLEOTIDE SEQUENCE [LARGE SCALE GENOMIC DNA]</scope>
    <source>
        <strain evidence="11">B2</strain>
    </source>
</reference>
<dbReference type="Proteomes" id="UP000225379">
    <property type="component" value="Unassembled WGS sequence"/>
</dbReference>
<organism evidence="10 11">
    <name type="scientific">Azospirillum palustre</name>
    <dbReference type="NCBI Taxonomy" id="2044885"/>
    <lineage>
        <taxon>Bacteria</taxon>
        <taxon>Pseudomonadati</taxon>
        <taxon>Pseudomonadota</taxon>
        <taxon>Alphaproteobacteria</taxon>
        <taxon>Rhodospirillales</taxon>
        <taxon>Azospirillaceae</taxon>
        <taxon>Azospirillum</taxon>
    </lineage>
</organism>
<accession>A0A2B8BK99</accession>
<feature type="domain" description="VTT" evidence="9">
    <location>
        <begin position="51"/>
        <end position="175"/>
    </location>
</feature>
<feature type="region of interest" description="Disordered" evidence="8">
    <location>
        <begin position="189"/>
        <end position="221"/>
    </location>
</feature>
<comment type="caution">
    <text evidence="10">The sequence shown here is derived from an EMBL/GenBank/DDBJ whole genome shotgun (WGS) entry which is preliminary data.</text>
</comment>
<dbReference type="EMBL" id="PDKW01000039">
    <property type="protein sequence ID" value="PGH57647.1"/>
    <property type="molecule type" value="Genomic_DNA"/>
</dbReference>
<comment type="caution">
    <text evidence="7">Lacks conserved residue(s) required for the propagation of feature annotation.</text>
</comment>
<feature type="transmembrane region" description="Helical" evidence="7">
    <location>
        <begin position="157"/>
        <end position="178"/>
    </location>
</feature>
<evidence type="ECO:0000256" key="6">
    <source>
        <dbReference type="ARBA" id="ARBA00023136"/>
    </source>
</evidence>
<keyword evidence="11" id="KW-1185">Reference proteome</keyword>
<comment type="similarity">
    <text evidence="2 7">Belongs to the DedA family.</text>
</comment>
<evidence type="ECO:0000313" key="10">
    <source>
        <dbReference type="EMBL" id="PGH57647.1"/>
    </source>
</evidence>